<dbReference type="PANTHER" id="PTHR23350:SF0">
    <property type="entry name" value="PEROXISOME BIOGENESIS FACTOR 10"/>
    <property type="match status" value="1"/>
</dbReference>
<evidence type="ECO:0000256" key="9">
    <source>
        <dbReference type="ARBA" id="ARBA00022692"/>
    </source>
</evidence>
<dbReference type="InterPro" id="IPR025654">
    <property type="entry name" value="PEX2/10"/>
</dbReference>
<keyword evidence="7" id="KW-0962">Peroxisome biogenesis</keyword>
<dbReference type="OrthoDB" id="6270329at2759"/>
<dbReference type="AlphaFoldDB" id="A0A1E4STH1"/>
<evidence type="ECO:0000256" key="8">
    <source>
        <dbReference type="ARBA" id="ARBA00022679"/>
    </source>
</evidence>
<keyword evidence="16" id="KW-0472">Membrane</keyword>
<dbReference type="SMART" id="SM00184">
    <property type="entry name" value="RING"/>
    <property type="match status" value="1"/>
</dbReference>
<evidence type="ECO:0000313" key="21">
    <source>
        <dbReference type="EMBL" id="ODV82803.1"/>
    </source>
</evidence>
<keyword evidence="11 19" id="KW-0863">Zinc-finger</keyword>
<evidence type="ECO:0000256" key="18">
    <source>
        <dbReference type="ARBA" id="ARBA00041230"/>
    </source>
</evidence>
<evidence type="ECO:0000256" key="14">
    <source>
        <dbReference type="ARBA" id="ARBA00022927"/>
    </source>
</evidence>
<organism evidence="21 22">
    <name type="scientific">[Candida] arabinofermentans NRRL YB-2248</name>
    <dbReference type="NCBI Taxonomy" id="983967"/>
    <lineage>
        <taxon>Eukaryota</taxon>
        <taxon>Fungi</taxon>
        <taxon>Dikarya</taxon>
        <taxon>Ascomycota</taxon>
        <taxon>Saccharomycotina</taxon>
        <taxon>Pichiomycetes</taxon>
        <taxon>Pichiales</taxon>
        <taxon>Pichiaceae</taxon>
        <taxon>Ogataea</taxon>
        <taxon>Ogataea/Candida clade</taxon>
    </lineage>
</organism>
<evidence type="ECO:0000256" key="7">
    <source>
        <dbReference type="ARBA" id="ARBA00022593"/>
    </source>
</evidence>
<dbReference type="Gene3D" id="3.30.40.10">
    <property type="entry name" value="Zinc/RING finger domain, C3HC4 (zinc finger)"/>
    <property type="match status" value="1"/>
</dbReference>
<sequence>MSSSDKFKRYLLFSNAPSIVRSNQKDSYFENLLNSELTDVVKIFKNSRFIHKYPEELRSISRFLYLALTTLVGSKTLGEEYVDLVYVDRSGKKIPKFAKRLGFILSYVLVPYLLKRFLKHLSTDLEDEEQVNGSHQNHNVSFISKVRKALSKVTYFNLIDLMNLHLALFYFTGKYYQLSKRLFGLRYAFAYQVDTKQRKQRGNYELLGLLIVLQSFFKNISTLKKLLPYTGPNPSHNEAVNNSDIEKNDLLYSIPELNTETPSTTDSHHHNTDIVLSDPSVLPYIPENSRSCMLCLSYMTNPTCGLCGHMFCWSCIMDWCKERKECPLCRAAIKESNLLPLR</sequence>
<evidence type="ECO:0000256" key="5">
    <source>
        <dbReference type="ARBA" id="ARBA00012483"/>
    </source>
</evidence>
<dbReference type="PANTHER" id="PTHR23350">
    <property type="entry name" value="PEROXISOME ASSEMBLY PROTEIN 10"/>
    <property type="match status" value="1"/>
</dbReference>
<dbReference type="Pfam" id="PF04757">
    <property type="entry name" value="Pex2_Pex12"/>
    <property type="match status" value="1"/>
</dbReference>
<evidence type="ECO:0000256" key="3">
    <source>
        <dbReference type="ARBA" id="ARBA00004906"/>
    </source>
</evidence>
<keyword evidence="12" id="KW-0833">Ubl conjugation pathway</keyword>
<dbReference type="PROSITE" id="PS00518">
    <property type="entry name" value="ZF_RING_1"/>
    <property type="match status" value="1"/>
</dbReference>
<gene>
    <name evidence="21" type="ORF">CANARDRAFT_10182</name>
</gene>
<keyword evidence="22" id="KW-1185">Reference proteome</keyword>
<evidence type="ECO:0000256" key="10">
    <source>
        <dbReference type="ARBA" id="ARBA00022723"/>
    </source>
</evidence>
<dbReference type="SUPFAM" id="SSF57850">
    <property type="entry name" value="RING/U-box"/>
    <property type="match status" value="1"/>
</dbReference>
<keyword evidence="6" id="KW-0813">Transport</keyword>
<keyword evidence="14" id="KW-0653">Protein transport</keyword>
<keyword evidence="17" id="KW-0576">Peroxisome</keyword>
<evidence type="ECO:0000256" key="2">
    <source>
        <dbReference type="ARBA" id="ARBA00004585"/>
    </source>
</evidence>
<keyword evidence="8" id="KW-0808">Transferase</keyword>
<dbReference type="STRING" id="983967.A0A1E4STH1"/>
<evidence type="ECO:0000256" key="15">
    <source>
        <dbReference type="ARBA" id="ARBA00022989"/>
    </source>
</evidence>
<proteinExistence type="inferred from homology"/>
<evidence type="ECO:0000256" key="11">
    <source>
        <dbReference type="ARBA" id="ARBA00022771"/>
    </source>
</evidence>
<evidence type="ECO:0000256" key="12">
    <source>
        <dbReference type="ARBA" id="ARBA00022786"/>
    </source>
</evidence>
<dbReference type="PROSITE" id="PS50089">
    <property type="entry name" value="ZF_RING_2"/>
    <property type="match status" value="1"/>
</dbReference>
<dbReference type="InterPro" id="IPR017907">
    <property type="entry name" value="Znf_RING_CS"/>
</dbReference>
<reference evidence="22" key="1">
    <citation type="submission" date="2016-04" db="EMBL/GenBank/DDBJ databases">
        <title>Comparative genomics of biotechnologically important yeasts.</title>
        <authorList>
            <consortium name="DOE Joint Genome Institute"/>
            <person name="Riley R."/>
            <person name="Haridas S."/>
            <person name="Wolfe K.H."/>
            <person name="Lopes M.R."/>
            <person name="Hittinger C.T."/>
            <person name="Goker M."/>
            <person name="Salamov A."/>
            <person name="Wisecaver J."/>
            <person name="Long T.M."/>
            <person name="Aerts A.L."/>
            <person name="Barry K."/>
            <person name="Choi C."/>
            <person name="Clum A."/>
            <person name="Coughlan A.Y."/>
            <person name="Deshpande S."/>
            <person name="Douglass A.P."/>
            <person name="Hanson S.J."/>
            <person name="Klenk H.-P."/>
            <person name="Labutti K."/>
            <person name="Lapidus A."/>
            <person name="Lindquist E."/>
            <person name="Lipzen A."/>
            <person name="Meier-Kolthoff J.P."/>
            <person name="Ohm R.A."/>
            <person name="Otillar R.P."/>
            <person name="Pangilinan J."/>
            <person name="Peng Y."/>
            <person name="Rokas A."/>
            <person name="Rosa C.A."/>
            <person name="Scheuner C."/>
            <person name="Sibirny A.A."/>
            <person name="Slot J.C."/>
            <person name="Stielow J.B."/>
            <person name="Sun H."/>
            <person name="Kurtzman C.P."/>
            <person name="Blackwell M."/>
            <person name="Grigoriev I.V."/>
            <person name="Jeffries T.W."/>
        </authorList>
    </citation>
    <scope>NUCLEOTIDE SEQUENCE [LARGE SCALE GENOMIC DNA]</scope>
    <source>
        <strain evidence="22">NRRL YB-2248</strain>
    </source>
</reference>
<comment type="catalytic activity">
    <reaction evidence="1">
        <text>S-ubiquitinyl-[E2 ubiquitin-conjugating enzyme]-L-cysteine + [acceptor protein]-L-lysine = [E2 ubiquitin-conjugating enzyme]-L-cysteine + N(6)-ubiquitinyl-[acceptor protein]-L-lysine.</text>
        <dbReference type="EC" id="2.3.2.27"/>
    </reaction>
</comment>
<dbReference type="GO" id="GO:0016562">
    <property type="term" value="P:protein import into peroxisome matrix, receptor recycling"/>
    <property type="evidence" value="ECO:0007669"/>
    <property type="project" value="UniProtKB-ARBA"/>
</dbReference>
<keyword evidence="9" id="KW-0812">Transmembrane</keyword>
<evidence type="ECO:0000259" key="20">
    <source>
        <dbReference type="PROSITE" id="PS50089"/>
    </source>
</evidence>
<dbReference type="GO" id="GO:0016567">
    <property type="term" value="P:protein ubiquitination"/>
    <property type="evidence" value="ECO:0007669"/>
    <property type="project" value="UniProtKB-ARBA"/>
</dbReference>
<accession>A0A1E4STH1</accession>
<comment type="similarity">
    <text evidence="4">Belongs to the pex2/pex10/pex12 family.</text>
</comment>
<keyword evidence="15" id="KW-1133">Transmembrane helix</keyword>
<evidence type="ECO:0000256" key="16">
    <source>
        <dbReference type="ARBA" id="ARBA00023136"/>
    </source>
</evidence>
<dbReference type="Proteomes" id="UP000094801">
    <property type="component" value="Unassembled WGS sequence"/>
</dbReference>
<dbReference type="CDD" id="cd16527">
    <property type="entry name" value="RING-HC_PEX10"/>
    <property type="match status" value="1"/>
</dbReference>
<evidence type="ECO:0000256" key="4">
    <source>
        <dbReference type="ARBA" id="ARBA00008704"/>
    </source>
</evidence>
<comment type="subcellular location">
    <subcellularLocation>
        <location evidence="2">Peroxisome membrane</location>
        <topology evidence="2">Multi-pass membrane protein</topology>
    </subcellularLocation>
</comment>
<dbReference type="EC" id="2.3.2.27" evidence="5"/>
<feature type="domain" description="RING-type" evidence="20">
    <location>
        <begin position="292"/>
        <end position="330"/>
    </location>
</feature>
<evidence type="ECO:0000256" key="6">
    <source>
        <dbReference type="ARBA" id="ARBA00022448"/>
    </source>
</evidence>
<keyword evidence="13" id="KW-0862">Zinc</keyword>
<name>A0A1E4STH1_9ASCO</name>
<dbReference type="InterPro" id="IPR006845">
    <property type="entry name" value="Pex_N"/>
</dbReference>
<comment type="pathway">
    <text evidence="3">Protein modification; protein ubiquitination.</text>
</comment>
<evidence type="ECO:0000256" key="17">
    <source>
        <dbReference type="ARBA" id="ARBA00023140"/>
    </source>
</evidence>
<dbReference type="EMBL" id="KV453873">
    <property type="protein sequence ID" value="ODV82803.1"/>
    <property type="molecule type" value="Genomic_DNA"/>
</dbReference>
<dbReference type="Pfam" id="PF13639">
    <property type="entry name" value="zf-RING_2"/>
    <property type="match status" value="1"/>
</dbReference>
<keyword evidence="10" id="KW-0479">Metal-binding</keyword>
<dbReference type="GO" id="GO:0061630">
    <property type="term" value="F:ubiquitin protein ligase activity"/>
    <property type="evidence" value="ECO:0007669"/>
    <property type="project" value="UniProtKB-EC"/>
</dbReference>
<evidence type="ECO:0000256" key="1">
    <source>
        <dbReference type="ARBA" id="ARBA00000900"/>
    </source>
</evidence>
<evidence type="ECO:0000256" key="13">
    <source>
        <dbReference type="ARBA" id="ARBA00022833"/>
    </source>
</evidence>
<dbReference type="GO" id="GO:0005778">
    <property type="term" value="C:peroxisomal membrane"/>
    <property type="evidence" value="ECO:0007669"/>
    <property type="project" value="UniProtKB-SubCell"/>
</dbReference>
<dbReference type="InterPro" id="IPR013083">
    <property type="entry name" value="Znf_RING/FYVE/PHD"/>
</dbReference>
<dbReference type="InterPro" id="IPR001841">
    <property type="entry name" value="Znf_RING"/>
</dbReference>
<dbReference type="GO" id="GO:0008270">
    <property type="term" value="F:zinc ion binding"/>
    <property type="evidence" value="ECO:0007669"/>
    <property type="project" value="UniProtKB-KW"/>
</dbReference>
<evidence type="ECO:0000256" key="19">
    <source>
        <dbReference type="PROSITE-ProRule" id="PRU00175"/>
    </source>
</evidence>
<protein>
    <recommendedName>
        <fullName evidence="5">RING-type E3 ubiquitin transferase</fullName>
        <ecNumber evidence="5">2.3.2.27</ecNumber>
    </recommendedName>
    <alternativeName>
        <fullName evidence="18">Peroxin-10</fullName>
    </alternativeName>
</protein>
<evidence type="ECO:0000313" key="22">
    <source>
        <dbReference type="Proteomes" id="UP000094801"/>
    </source>
</evidence>